<keyword evidence="6 13" id="KW-0808">Transferase</keyword>
<dbReference type="EC" id="2.4.1.255" evidence="3"/>
<dbReference type="SUPFAM" id="SSF53448">
    <property type="entry name" value="Nucleotide-diphospho-sugar transferases"/>
    <property type="match status" value="1"/>
</dbReference>
<dbReference type="Pfam" id="PF13844">
    <property type="entry name" value="Glyco_transf_41"/>
    <property type="match status" value="2"/>
</dbReference>
<dbReference type="eggNOG" id="COG1216">
    <property type="taxonomic scope" value="Bacteria"/>
</dbReference>
<dbReference type="UniPathway" id="UPA00378"/>
<evidence type="ECO:0000259" key="12">
    <source>
        <dbReference type="Pfam" id="PF13844"/>
    </source>
</evidence>
<dbReference type="CAZy" id="GT41">
    <property type="family name" value="Glycosyltransferase Family 41"/>
</dbReference>
<dbReference type="HOGENOM" id="CLU_265626_0_0_3"/>
<evidence type="ECO:0000256" key="8">
    <source>
        <dbReference type="ARBA" id="ARBA00022803"/>
    </source>
</evidence>
<dbReference type="OrthoDB" id="146908at2"/>
<dbReference type="Pfam" id="PF13181">
    <property type="entry name" value="TPR_8"/>
    <property type="match status" value="1"/>
</dbReference>
<evidence type="ECO:0000256" key="3">
    <source>
        <dbReference type="ARBA" id="ARBA00011970"/>
    </source>
</evidence>
<dbReference type="eggNOG" id="COG3914">
    <property type="taxonomic scope" value="Bacteria"/>
</dbReference>
<feature type="repeat" description="TPR" evidence="10">
    <location>
        <begin position="727"/>
        <end position="760"/>
    </location>
</feature>
<feature type="repeat" description="TPR" evidence="10">
    <location>
        <begin position="91"/>
        <end position="124"/>
    </location>
</feature>
<feature type="repeat" description="TPR" evidence="10">
    <location>
        <begin position="693"/>
        <end position="726"/>
    </location>
</feature>
<evidence type="ECO:0000256" key="7">
    <source>
        <dbReference type="ARBA" id="ARBA00022737"/>
    </source>
</evidence>
<comment type="pathway">
    <text evidence="1">Protein modification; protein glycosylation.</text>
</comment>
<dbReference type="InterPro" id="IPR029489">
    <property type="entry name" value="OGT/SEC/SPY_C"/>
</dbReference>
<evidence type="ECO:0000256" key="6">
    <source>
        <dbReference type="ARBA" id="ARBA00022679"/>
    </source>
</evidence>
<protein>
    <recommendedName>
        <fullName evidence="4">Probable UDP-N-acetylglucosamine--peptide N-acetylglucosaminyltransferase SPINDLY</fullName>
        <ecNumber evidence="3">2.4.1.255</ecNumber>
    </recommendedName>
</protein>
<dbReference type="Pfam" id="PF13414">
    <property type="entry name" value="TPR_11"/>
    <property type="match status" value="1"/>
</dbReference>
<dbReference type="Gene3D" id="3.90.550.10">
    <property type="entry name" value="Spore Coat Polysaccharide Biosynthesis Protein SpsA, Chain A"/>
    <property type="match status" value="1"/>
</dbReference>
<proteinExistence type="inferred from homology"/>
<dbReference type="Pfam" id="PF13432">
    <property type="entry name" value="TPR_16"/>
    <property type="match status" value="1"/>
</dbReference>
<dbReference type="InterPro" id="IPR001173">
    <property type="entry name" value="Glyco_trans_2-like"/>
</dbReference>
<comment type="similarity">
    <text evidence="2">Belongs to the glycosyltransferase 41 family. O-GlcNAc transferase subfamily.</text>
</comment>
<dbReference type="EMBL" id="CP001287">
    <property type="protein sequence ID" value="ACK67240.1"/>
    <property type="molecule type" value="Genomic_DNA"/>
</dbReference>
<organism evidence="13 14">
    <name type="scientific">Rippkaea orientalis (strain PCC 8801 / RF-1)</name>
    <name type="common">Cyanothece sp. (strain PCC 8801)</name>
    <dbReference type="NCBI Taxonomy" id="41431"/>
    <lineage>
        <taxon>Bacteria</taxon>
        <taxon>Bacillati</taxon>
        <taxon>Cyanobacteriota</taxon>
        <taxon>Cyanophyceae</taxon>
        <taxon>Oscillatoriophycideae</taxon>
        <taxon>Chroococcales</taxon>
        <taxon>Aphanothecaceae</taxon>
        <taxon>Rippkaea</taxon>
        <taxon>Rippkaea orientalis</taxon>
    </lineage>
</organism>
<dbReference type="AlphaFoldDB" id="B7JYD8"/>
<dbReference type="SUPFAM" id="SSF48452">
    <property type="entry name" value="TPR-like"/>
    <property type="match status" value="3"/>
</dbReference>
<dbReference type="InterPro" id="IPR006597">
    <property type="entry name" value="Sel1-like"/>
</dbReference>
<evidence type="ECO:0000256" key="9">
    <source>
        <dbReference type="ARBA" id="ARBA00022941"/>
    </source>
</evidence>
<dbReference type="SMART" id="SM00671">
    <property type="entry name" value="SEL1"/>
    <property type="match status" value="6"/>
</dbReference>
<dbReference type="Pfam" id="PF13424">
    <property type="entry name" value="TPR_12"/>
    <property type="match status" value="1"/>
</dbReference>
<evidence type="ECO:0000256" key="1">
    <source>
        <dbReference type="ARBA" id="ARBA00004922"/>
    </source>
</evidence>
<feature type="repeat" description="TPR" evidence="10">
    <location>
        <begin position="786"/>
        <end position="819"/>
    </location>
</feature>
<dbReference type="PROSITE" id="PS50293">
    <property type="entry name" value="TPR_REGION"/>
    <property type="match status" value="5"/>
</dbReference>
<dbReference type="CDD" id="cd00761">
    <property type="entry name" value="Glyco_tranf_GTA_type"/>
    <property type="match status" value="1"/>
</dbReference>
<feature type="domain" description="O-GlcNAc transferase C-terminal" evidence="12">
    <location>
        <begin position="425"/>
        <end position="604"/>
    </location>
</feature>
<name>B7JYD8_RIPO1</name>
<dbReference type="Proteomes" id="UP000008204">
    <property type="component" value="Chromosome"/>
</dbReference>
<dbReference type="PROSITE" id="PS50005">
    <property type="entry name" value="TPR"/>
    <property type="match status" value="9"/>
</dbReference>
<feature type="repeat" description="TPR" evidence="10">
    <location>
        <begin position="659"/>
        <end position="692"/>
    </location>
</feature>
<accession>B7JYD8</accession>
<dbReference type="GO" id="GO:0009740">
    <property type="term" value="P:gibberellic acid mediated signaling pathway"/>
    <property type="evidence" value="ECO:0007669"/>
    <property type="project" value="UniProtKB-KW"/>
</dbReference>
<dbReference type="PANTHER" id="PTHR44835">
    <property type="entry name" value="UDP-N-ACETYLGLUCOSAMINE--PEPTIDE N-ACETYLGLUCOSAMINYLTRANSFERASE SPINDLY-RELATED"/>
    <property type="match status" value="1"/>
</dbReference>
<dbReference type="InterPro" id="IPR051939">
    <property type="entry name" value="Glycosyltr_41/O-GlcNAc_trsf"/>
</dbReference>
<evidence type="ECO:0000313" key="13">
    <source>
        <dbReference type="EMBL" id="ACK67240.1"/>
    </source>
</evidence>
<sequence length="1252" mass="143683">MSTNNSSFPVEALLKTAIAKHQGNQLTEAESLYRQILYIVSEDPLSQNLLDKQDTQAMILNNLGIVLQEKQQFEESINCYYQALSIKPNWADVHNDLGIAFEKLDNLEEAFQHYQKALTLNPNLAQASFNIGNILYQRGYFEEALTYYQKALEINPDFNLAHFALLMKQIPYIYSSYDDLQFRRTNYQNYLQHLVKIVQKASLEEKNNLAKAVGSSQPFFLPYQGLNDRDLQQIYGNLICHLMASLYPQWSQPLALSTLEVNRKIRIGFVSGFFHNHSVWKIPLKGWVRNLDRSRFELFAYYTSYKEDGETFIASRSFDKFIQGHRTIEQWCQTIVEDKLHALIFPEIGMDTVTTQIACLRLAPIQMTSWGHPNTSGMPTIDYYLSSDLMESDTAQDYYTEKLVRLPNLSIYYNPLEYVQPKAISKEDIGLKVDDVMFWCCQSLYKYLPQHDDVFPKIAQQLPNSKFVFIEGQKNIKNITEIFVQRLRKSFEQFGLNYQDYCIFLPRMDVPTFAGTAAIADINLDSLGWSGCNSTLESIAHNIPVVTFAADFMRGRHTMAILKMIGIEETIASSKDNYIEIAVHLGKAPQYRQFISQKIAQNKYKLYSDFQPVIALENFISNAVYQKSIQYAIQLHRANDLTGAKEAYNRILARETKHPDSLYGLGVLAHQIGEFDYAEQLFNDLLKVQPKSAKAWMSLGNLYQEKKQFSQAINAYQQALFLEPNLVAVYNNLGYVLQQQSQWEEAISCYQKALEIQPNCVEAEINLANVLHSQNKLPPEQQIQYAQLNLQLGIKQEQQGNLATAIECYQQGIKLQPESAEIYHNLGVAWQKQGKLEEAIAAYQNALDLNPQQGKTYFSLGQIYQVQNQLKKASSAYQKGLKLINPHYAKAIAATEIKTRLSQQITPEFSEQTVTIGGHNFPAIPTISEGDKKRPFWSVVIPIYNRTQYILECLASVLAQWPGEDEMEILVIDDASSIPIAELIEDIGGGIVNYYRNPKNRGQSKNVNGGISLSRGQWIHVLHDDDLILPGFYAQLKKSLEGCSESVGAAFTGYENINEKQEIIFYQQPYGEYRGIAQNWLEKIGVFNPLNVPAVVIRRETYEHLGGYHSDLNYTTDWELYKRIASFYDWWVEPQILARYRQHSASVTQEMFEIGTQAKCIRKAIDISEAYLPSDRCLEITEKSRRHYFNYCLELAAILLKKGKIKETFYLVQEILKIDQSPQALEQLFCWLNQEQARSIRDEIASQLINRT</sequence>
<evidence type="ECO:0000313" key="14">
    <source>
        <dbReference type="Proteomes" id="UP000008204"/>
    </source>
</evidence>
<dbReference type="Gene3D" id="1.25.40.10">
    <property type="entry name" value="Tetratricopeptide repeat domain"/>
    <property type="match status" value="4"/>
</dbReference>
<keyword evidence="7" id="KW-0677">Repeat</keyword>
<keyword evidence="9" id="KW-0939">Gibberellin signaling pathway</keyword>
<dbReference type="InterPro" id="IPR011990">
    <property type="entry name" value="TPR-like_helical_dom_sf"/>
</dbReference>
<feature type="repeat" description="TPR" evidence="10">
    <location>
        <begin position="820"/>
        <end position="853"/>
    </location>
</feature>
<dbReference type="InterPro" id="IPR029044">
    <property type="entry name" value="Nucleotide-diphossugar_trans"/>
</dbReference>
<dbReference type="eggNOG" id="COG0457">
    <property type="taxonomic scope" value="Bacteria"/>
</dbReference>
<feature type="domain" description="Glycosyltransferase 2-like" evidence="11">
    <location>
        <begin position="938"/>
        <end position="1061"/>
    </location>
</feature>
<evidence type="ECO:0000256" key="10">
    <source>
        <dbReference type="PROSITE-ProRule" id="PRU00339"/>
    </source>
</evidence>
<dbReference type="CAZy" id="GT2">
    <property type="family name" value="Glycosyltransferase Family 2"/>
</dbReference>
<dbReference type="PANTHER" id="PTHR44835:SF1">
    <property type="entry name" value="PROTEIN O-GLCNAC TRANSFERASE"/>
    <property type="match status" value="1"/>
</dbReference>
<feature type="domain" description="O-GlcNAc transferase C-terminal" evidence="12">
    <location>
        <begin position="185"/>
        <end position="408"/>
    </location>
</feature>
<gene>
    <name evidence="13" type="ordered locus">PCC8801_3267</name>
</gene>
<reference evidence="14" key="1">
    <citation type="journal article" date="2011" name="MBio">
        <title>Novel metabolic attributes of the genus Cyanothece, comprising a group of unicellular nitrogen-fixing Cyanobacteria.</title>
        <authorList>
            <person name="Bandyopadhyay A."/>
            <person name="Elvitigala T."/>
            <person name="Welsh E."/>
            <person name="Stockel J."/>
            <person name="Liberton M."/>
            <person name="Min H."/>
            <person name="Sherman L.A."/>
            <person name="Pakrasi H.B."/>
        </authorList>
    </citation>
    <scope>NUCLEOTIDE SEQUENCE [LARGE SCALE GENOMIC DNA]</scope>
    <source>
        <strain evidence="14">PCC 8801</strain>
    </source>
</reference>
<dbReference type="STRING" id="41431.PCC8801_3267"/>
<feature type="repeat" description="TPR" evidence="10">
    <location>
        <begin position="854"/>
        <end position="887"/>
    </location>
</feature>
<feature type="repeat" description="TPR" evidence="10">
    <location>
        <begin position="57"/>
        <end position="90"/>
    </location>
</feature>
<dbReference type="KEGG" id="cyp:PCC8801_3267"/>
<dbReference type="GO" id="GO:0097363">
    <property type="term" value="F:protein O-acetylglucosaminyltransferase activity"/>
    <property type="evidence" value="ECO:0007669"/>
    <property type="project" value="UniProtKB-EC"/>
</dbReference>
<dbReference type="Pfam" id="PF00515">
    <property type="entry name" value="TPR_1"/>
    <property type="match status" value="3"/>
</dbReference>
<dbReference type="InterPro" id="IPR019734">
    <property type="entry name" value="TPR_rpt"/>
</dbReference>
<keyword evidence="8 10" id="KW-0802">TPR repeat</keyword>
<keyword evidence="14" id="KW-1185">Reference proteome</keyword>
<dbReference type="Gene3D" id="3.40.50.11380">
    <property type="match status" value="1"/>
</dbReference>
<feature type="repeat" description="TPR" evidence="10">
    <location>
        <begin position="125"/>
        <end position="158"/>
    </location>
</feature>
<dbReference type="Pfam" id="PF00535">
    <property type="entry name" value="Glycos_transf_2"/>
    <property type="match status" value="1"/>
</dbReference>
<evidence type="ECO:0000259" key="11">
    <source>
        <dbReference type="Pfam" id="PF00535"/>
    </source>
</evidence>
<dbReference type="RefSeq" id="WP_012596501.1">
    <property type="nucleotide sequence ID" value="NC_011726.1"/>
</dbReference>
<evidence type="ECO:0000256" key="5">
    <source>
        <dbReference type="ARBA" id="ARBA00022676"/>
    </source>
</evidence>
<keyword evidence="5" id="KW-0328">Glycosyltransferase</keyword>
<evidence type="ECO:0000256" key="4">
    <source>
        <dbReference type="ARBA" id="ARBA00019143"/>
    </source>
</evidence>
<dbReference type="Gene3D" id="3.40.50.2000">
    <property type="entry name" value="Glycogen Phosphorylase B"/>
    <property type="match status" value="1"/>
</dbReference>
<dbReference type="SMART" id="SM00028">
    <property type="entry name" value="TPR"/>
    <property type="match status" value="11"/>
</dbReference>
<evidence type="ECO:0000256" key="2">
    <source>
        <dbReference type="ARBA" id="ARBA00005386"/>
    </source>
</evidence>